<feature type="signal peptide" evidence="1">
    <location>
        <begin position="1"/>
        <end position="30"/>
    </location>
</feature>
<dbReference type="EMBL" id="JPRO01000028">
    <property type="protein sequence ID" value="KFE97170.1"/>
    <property type="molecule type" value="Genomic_DNA"/>
</dbReference>
<dbReference type="AlphaFoldDB" id="A0A085YYA7"/>
<reference evidence="2 3" key="1">
    <citation type="submission" date="2014-07" db="EMBL/GenBank/DDBJ databases">
        <title>Genome of Chryseobacterium luteum DSM 18605.</title>
        <authorList>
            <person name="Stropko S.J."/>
            <person name="Pipes S.E."/>
            <person name="Newman J.D."/>
        </authorList>
    </citation>
    <scope>NUCLEOTIDE SEQUENCE [LARGE SCALE GENOMIC DNA]</scope>
    <source>
        <strain evidence="2 3">DSM 18605</strain>
    </source>
</reference>
<keyword evidence="3" id="KW-1185">Reference proteome</keyword>
<dbReference type="eggNOG" id="ENOG50310YC">
    <property type="taxonomic scope" value="Bacteria"/>
</dbReference>
<evidence type="ECO:0000313" key="3">
    <source>
        <dbReference type="Proteomes" id="UP000028703"/>
    </source>
</evidence>
<comment type="caution">
    <text evidence="2">The sequence shown here is derived from an EMBL/GenBank/DDBJ whole genome shotgun (WGS) entry which is preliminary data.</text>
</comment>
<sequence>MHTIQKKSDKINHMKTIIIFLILFSNCAFAQQQIPVKEAIPKGGLLNQKIKQTKWYFNTDEISDNKLDLNSNAAQPDILDFVDASKFLITLRDGTKLSGTYQIFDLGDMGTHTAPKNYKTFKVNKTQNLDRRATKLATFLQQDLNVHYDLEQKTMDFISNDNGPIVPSS</sequence>
<accession>A0A085YYA7</accession>
<organism evidence="2 3">
    <name type="scientific">Chryseobacterium luteum</name>
    <dbReference type="NCBI Taxonomy" id="421531"/>
    <lineage>
        <taxon>Bacteria</taxon>
        <taxon>Pseudomonadati</taxon>
        <taxon>Bacteroidota</taxon>
        <taxon>Flavobacteriia</taxon>
        <taxon>Flavobacteriales</taxon>
        <taxon>Weeksellaceae</taxon>
        <taxon>Chryseobacterium group</taxon>
        <taxon>Chryseobacterium</taxon>
    </lineage>
</organism>
<evidence type="ECO:0000256" key="1">
    <source>
        <dbReference type="SAM" id="SignalP"/>
    </source>
</evidence>
<name>A0A085YYA7_9FLAO</name>
<protein>
    <submittedName>
        <fullName evidence="2">Uncharacterized protein</fullName>
    </submittedName>
</protein>
<gene>
    <name evidence="2" type="ORF">IX38_21155</name>
</gene>
<proteinExistence type="predicted"/>
<keyword evidence="1" id="KW-0732">Signal</keyword>
<evidence type="ECO:0000313" key="2">
    <source>
        <dbReference type="EMBL" id="KFE97170.1"/>
    </source>
</evidence>
<dbReference type="Proteomes" id="UP000028703">
    <property type="component" value="Unassembled WGS sequence"/>
</dbReference>
<feature type="chain" id="PRO_5001800282" evidence="1">
    <location>
        <begin position="31"/>
        <end position="169"/>
    </location>
</feature>